<evidence type="ECO:0000313" key="7">
    <source>
        <dbReference type="EMBL" id="BDB96549.1"/>
    </source>
</evidence>
<dbReference type="Pfam" id="PF00542">
    <property type="entry name" value="Ribosomal_L12"/>
    <property type="match status" value="1"/>
</dbReference>
<keyword evidence="2 4" id="KW-0689">Ribosomal protein</keyword>
<dbReference type="EMBL" id="AP025225">
    <property type="protein sequence ID" value="BDB96549.1"/>
    <property type="molecule type" value="Genomic_DNA"/>
</dbReference>
<dbReference type="Gene3D" id="3.30.1390.10">
    <property type="match status" value="1"/>
</dbReference>
<dbReference type="InterPro" id="IPR036235">
    <property type="entry name" value="Ribosomal_bL12_oligo_N_sf"/>
</dbReference>
<comment type="similarity">
    <text evidence="1 4">Belongs to the bacterial ribosomal protein bL12 family.</text>
</comment>
<evidence type="ECO:0000256" key="1">
    <source>
        <dbReference type="ARBA" id="ARBA00007197"/>
    </source>
</evidence>
<proteinExistence type="inferred from homology"/>
<dbReference type="SUPFAM" id="SSF48300">
    <property type="entry name" value="Ribosomal protein L7/12, oligomerisation (N-terminal) domain"/>
    <property type="match status" value="1"/>
</dbReference>
<feature type="domain" description="Large ribosomal subunit protein bL12 oligomerization" evidence="6">
    <location>
        <begin position="7"/>
        <end position="51"/>
    </location>
</feature>
<dbReference type="PANTHER" id="PTHR45987:SF4">
    <property type="entry name" value="LARGE RIBOSOMAL SUBUNIT PROTEIN BL12M"/>
    <property type="match status" value="1"/>
</dbReference>
<protein>
    <recommendedName>
        <fullName evidence="4">Large ribosomal subunit protein bL12</fullName>
    </recommendedName>
</protein>
<dbReference type="SUPFAM" id="SSF54736">
    <property type="entry name" value="ClpS-like"/>
    <property type="match status" value="1"/>
</dbReference>
<name>A0ABM7V9S3_9PROT</name>
<dbReference type="RefSeq" id="WP_236864984.1">
    <property type="nucleotide sequence ID" value="NZ_AP025225.1"/>
</dbReference>
<evidence type="ECO:0000256" key="4">
    <source>
        <dbReference type="HAMAP-Rule" id="MF_00368"/>
    </source>
</evidence>
<organism evidence="7 8">
    <name type="scientific">Candidatus Hydrogenosomobacter endosymbioticus</name>
    <dbReference type="NCBI Taxonomy" id="2558174"/>
    <lineage>
        <taxon>Bacteria</taxon>
        <taxon>Pseudomonadati</taxon>
        <taxon>Pseudomonadota</taxon>
        <taxon>Alphaproteobacteria</taxon>
        <taxon>Holosporales</taxon>
        <taxon>Holosporaceae</taxon>
        <taxon>Candidatus Hydrogenosomobacter</taxon>
    </lineage>
</organism>
<comment type="subunit">
    <text evidence="4">Homodimer. Part of the ribosomal stalk of the 50S ribosomal subunit. Forms a multimeric L10(L12)X complex, where L10 forms an elongated spine to which 2 to 4 L12 dimers bind in a sequential fashion. Binds GTP-bound translation factors.</text>
</comment>
<evidence type="ECO:0000256" key="2">
    <source>
        <dbReference type="ARBA" id="ARBA00022980"/>
    </source>
</evidence>
<evidence type="ECO:0000256" key="3">
    <source>
        <dbReference type="ARBA" id="ARBA00023274"/>
    </source>
</evidence>
<dbReference type="Pfam" id="PF16320">
    <property type="entry name" value="Ribosomal_L12_N"/>
    <property type="match status" value="1"/>
</dbReference>
<gene>
    <name evidence="4 7" type="primary">rplL</name>
    <name evidence="7" type="ORF">HYD_6820</name>
</gene>
<evidence type="ECO:0000259" key="6">
    <source>
        <dbReference type="Pfam" id="PF16320"/>
    </source>
</evidence>
<dbReference type="HAMAP" id="MF_00368">
    <property type="entry name" value="Ribosomal_bL12"/>
    <property type="match status" value="1"/>
</dbReference>
<dbReference type="InterPro" id="IPR013823">
    <property type="entry name" value="Ribosomal_bL12_C"/>
</dbReference>
<dbReference type="Gene3D" id="1.20.5.710">
    <property type="entry name" value="Single helix bin"/>
    <property type="match status" value="1"/>
</dbReference>
<dbReference type="Proteomes" id="UP001320209">
    <property type="component" value="Chromosome"/>
</dbReference>
<reference evidence="7" key="1">
    <citation type="submission" date="2021-10" db="EMBL/GenBank/DDBJ databases">
        <title>Genome Sequence of The Candidatus Hydrogeosomobacter endosymbioticus, an Intracellular Bacterial Symbiont of the Anaerobic Ciliate GW7.</title>
        <authorList>
            <person name="Shiohama Y."/>
            <person name="Shinzato N."/>
        </authorList>
    </citation>
    <scope>NUCLEOTIDE SEQUENCE [LARGE SCALE GENOMIC DNA]</scope>
    <source>
        <strain evidence="7">200920</strain>
    </source>
</reference>
<dbReference type="NCBIfam" id="TIGR00855">
    <property type="entry name" value="L12"/>
    <property type="match status" value="1"/>
</dbReference>
<dbReference type="CDD" id="cd00387">
    <property type="entry name" value="Ribosomal_L7_L12"/>
    <property type="match status" value="1"/>
</dbReference>
<evidence type="ECO:0000259" key="5">
    <source>
        <dbReference type="Pfam" id="PF00542"/>
    </source>
</evidence>
<dbReference type="PANTHER" id="PTHR45987">
    <property type="entry name" value="39S RIBOSOMAL PROTEIN L12"/>
    <property type="match status" value="1"/>
</dbReference>
<evidence type="ECO:0000313" key="8">
    <source>
        <dbReference type="Proteomes" id="UP001320209"/>
    </source>
</evidence>
<dbReference type="InterPro" id="IPR008932">
    <property type="entry name" value="Ribosomal_bL12_oligo"/>
</dbReference>
<dbReference type="InterPro" id="IPR014719">
    <property type="entry name" value="Ribosomal_bL12_C/ClpS-like"/>
</dbReference>
<comment type="function">
    <text evidence="4">Forms part of the ribosomal stalk which helps the ribosome interact with GTP-bound translation factors. Is thus essential for accurate translation.</text>
</comment>
<keyword evidence="3 4" id="KW-0687">Ribonucleoprotein</keyword>
<dbReference type="InterPro" id="IPR000206">
    <property type="entry name" value="Ribosomal_bL12"/>
</dbReference>
<feature type="domain" description="Large ribosomal subunit protein bL12 C-terminal" evidence="5">
    <location>
        <begin position="59"/>
        <end position="125"/>
    </location>
</feature>
<accession>A0ABM7V9S3</accession>
<sequence length="125" mass="13050">MADKLVNIVGSIEQLSLIEVSELVKMLEEKLGVSAAMPTVAAPVASSSSAPAEEAKSEFDIVLKSAGDNKMNVIKEIRTITGLGLKEAKEASETAGKVLKSGVAKAEADKIKEQLEKAGAVVELK</sequence>
<dbReference type="GO" id="GO:0005840">
    <property type="term" value="C:ribosome"/>
    <property type="evidence" value="ECO:0007669"/>
    <property type="project" value="UniProtKB-KW"/>
</dbReference>
<keyword evidence="8" id="KW-1185">Reference proteome</keyword>